<feature type="repeat" description="WD" evidence="3">
    <location>
        <begin position="26"/>
        <end position="58"/>
    </location>
</feature>
<accession>A0A7V2SVV1</accession>
<dbReference type="PROSITE" id="PS50294">
    <property type="entry name" value="WD_REPEATS_REGION"/>
    <property type="match status" value="3"/>
</dbReference>
<organism evidence="4">
    <name type="scientific">Dissulfuribacter thermophilus</name>
    <dbReference type="NCBI Taxonomy" id="1156395"/>
    <lineage>
        <taxon>Bacteria</taxon>
        <taxon>Pseudomonadati</taxon>
        <taxon>Thermodesulfobacteriota</taxon>
        <taxon>Dissulfuribacteria</taxon>
        <taxon>Dissulfuribacterales</taxon>
        <taxon>Dissulfuribacteraceae</taxon>
        <taxon>Dissulfuribacter</taxon>
    </lineage>
</organism>
<dbReference type="Proteomes" id="UP000885797">
    <property type="component" value="Unassembled WGS sequence"/>
</dbReference>
<evidence type="ECO:0000256" key="3">
    <source>
        <dbReference type="PROSITE-ProRule" id="PRU00221"/>
    </source>
</evidence>
<proteinExistence type="predicted"/>
<dbReference type="Gene3D" id="2.130.10.10">
    <property type="entry name" value="YVTN repeat-like/Quinoprotein amine dehydrogenase"/>
    <property type="match status" value="2"/>
</dbReference>
<evidence type="ECO:0000256" key="2">
    <source>
        <dbReference type="ARBA" id="ARBA00022737"/>
    </source>
</evidence>
<dbReference type="InterPro" id="IPR036322">
    <property type="entry name" value="WD40_repeat_dom_sf"/>
</dbReference>
<dbReference type="InterPro" id="IPR001680">
    <property type="entry name" value="WD40_rpt"/>
</dbReference>
<dbReference type="Pfam" id="PF00400">
    <property type="entry name" value="WD40"/>
    <property type="match status" value="3"/>
</dbReference>
<dbReference type="PRINTS" id="PR00320">
    <property type="entry name" value="GPROTEINBRPT"/>
</dbReference>
<keyword evidence="1 3" id="KW-0853">WD repeat</keyword>
<protein>
    <submittedName>
        <fullName evidence="4">Uncharacterized protein</fullName>
    </submittedName>
</protein>
<comment type="caution">
    <text evidence="4">The sequence shown here is derived from an EMBL/GenBank/DDBJ whole genome shotgun (WGS) entry which is preliminary data.</text>
</comment>
<dbReference type="InterPro" id="IPR015943">
    <property type="entry name" value="WD40/YVTN_repeat-like_dom_sf"/>
</dbReference>
<evidence type="ECO:0000256" key="1">
    <source>
        <dbReference type="ARBA" id="ARBA00022574"/>
    </source>
</evidence>
<dbReference type="PROSITE" id="PS50082">
    <property type="entry name" value="WD_REPEATS_2"/>
    <property type="match status" value="3"/>
</dbReference>
<dbReference type="EMBL" id="DRND01000262">
    <property type="protein sequence ID" value="HFC46880.1"/>
    <property type="molecule type" value="Genomic_DNA"/>
</dbReference>
<dbReference type="AlphaFoldDB" id="A0A7V2SVV1"/>
<sequence length="177" mass="20266">MHKPGNPLYRAIRLHDLKTGKVLQILRGHQDVINALAFSLDGKYLASGSLDNTVIIWKKEGNRYRLYRRLKGHENDIYALSFSRERLATGSDDHTVRLYDVKNDFRLIKVLKDHEDEVRAVSFSPDGRHLVTGSNDKRILLYDMDGNFIREFSKKGDRASCPCLFSGWEVSPCGEQA</sequence>
<feature type="repeat" description="WD" evidence="3">
    <location>
        <begin position="70"/>
        <end position="109"/>
    </location>
</feature>
<dbReference type="SMART" id="SM00320">
    <property type="entry name" value="WD40"/>
    <property type="match status" value="3"/>
</dbReference>
<evidence type="ECO:0000313" key="4">
    <source>
        <dbReference type="EMBL" id="HFC46880.1"/>
    </source>
</evidence>
<dbReference type="PANTHER" id="PTHR19848:SF8">
    <property type="entry name" value="F-BOX AND WD REPEAT DOMAIN CONTAINING 7"/>
    <property type="match status" value="1"/>
</dbReference>
<dbReference type="InterPro" id="IPR020472">
    <property type="entry name" value="WD40_PAC1"/>
</dbReference>
<reference evidence="4" key="1">
    <citation type="journal article" date="2020" name="mSystems">
        <title>Genome- and Community-Level Interaction Insights into Carbon Utilization and Element Cycling Functions of Hydrothermarchaeota in Hydrothermal Sediment.</title>
        <authorList>
            <person name="Zhou Z."/>
            <person name="Liu Y."/>
            <person name="Xu W."/>
            <person name="Pan J."/>
            <person name="Luo Z.H."/>
            <person name="Li M."/>
        </authorList>
    </citation>
    <scope>NUCLEOTIDE SEQUENCE [LARGE SCALE GENOMIC DNA]</scope>
    <source>
        <strain evidence="4">HyVt-503</strain>
    </source>
</reference>
<feature type="repeat" description="WD" evidence="3">
    <location>
        <begin position="111"/>
        <end position="145"/>
    </location>
</feature>
<keyword evidence="2" id="KW-0677">Repeat</keyword>
<gene>
    <name evidence="4" type="ORF">ENJ63_03260</name>
</gene>
<dbReference type="SUPFAM" id="SSF50978">
    <property type="entry name" value="WD40 repeat-like"/>
    <property type="match status" value="1"/>
</dbReference>
<name>A0A7V2SVV1_9BACT</name>
<dbReference type="PANTHER" id="PTHR19848">
    <property type="entry name" value="WD40 REPEAT PROTEIN"/>
    <property type="match status" value="1"/>
</dbReference>